<evidence type="ECO:0000256" key="2">
    <source>
        <dbReference type="ARBA" id="ARBA00023015"/>
    </source>
</evidence>
<dbReference type="STRING" id="1122973.GCA_000379925_01558"/>
<organism evidence="5 6">
    <name type="scientific">Porphyromonas levii</name>
    <dbReference type="NCBI Taxonomy" id="28114"/>
    <lineage>
        <taxon>Bacteria</taxon>
        <taxon>Pseudomonadati</taxon>
        <taxon>Bacteroidota</taxon>
        <taxon>Bacteroidia</taxon>
        <taxon>Bacteroidales</taxon>
        <taxon>Porphyromonadaceae</taxon>
        <taxon>Porphyromonas</taxon>
    </lineage>
</organism>
<dbReference type="InterPro" id="IPR013325">
    <property type="entry name" value="RNA_pol_sigma_r2"/>
</dbReference>
<dbReference type="PRINTS" id="PR00038">
    <property type="entry name" value="HTHLUXR"/>
</dbReference>
<dbReference type="InterPro" id="IPR014284">
    <property type="entry name" value="RNA_pol_sigma-70_dom"/>
</dbReference>
<dbReference type="NCBIfam" id="TIGR02937">
    <property type="entry name" value="sigma70-ECF"/>
    <property type="match status" value="1"/>
</dbReference>
<dbReference type="CDD" id="cd06170">
    <property type="entry name" value="LuxR_C_like"/>
    <property type="match status" value="1"/>
</dbReference>
<keyword evidence="3" id="KW-0731">Sigma factor</keyword>
<dbReference type="GO" id="GO:0016987">
    <property type="term" value="F:sigma factor activity"/>
    <property type="evidence" value="ECO:0007669"/>
    <property type="project" value="UniProtKB-KW"/>
</dbReference>
<proteinExistence type="inferred from homology"/>
<dbReference type="Gene3D" id="1.10.10.10">
    <property type="entry name" value="Winged helix-like DNA-binding domain superfamily/Winged helix DNA-binding domain"/>
    <property type="match status" value="1"/>
</dbReference>
<comment type="similarity">
    <text evidence="1">Belongs to the sigma-70 factor family. ECF subfamily.</text>
</comment>
<dbReference type="PANTHER" id="PTHR43133:SF46">
    <property type="entry name" value="RNA POLYMERASE SIGMA-70 FACTOR ECF SUBFAMILY"/>
    <property type="match status" value="1"/>
</dbReference>
<evidence type="ECO:0000313" key="6">
    <source>
        <dbReference type="Proteomes" id="UP000297225"/>
    </source>
</evidence>
<reference evidence="5 6" key="1">
    <citation type="submission" date="2019-03" db="EMBL/GenBank/DDBJ databases">
        <title>Porphyromonas levii Isolated from the Uterus of Dairy Cows.</title>
        <authorList>
            <person name="Francis A.M."/>
        </authorList>
    </citation>
    <scope>NUCLEOTIDE SEQUENCE [LARGE SCALE GENOMIC DNA]</scope>
    <source>
        <strain evidence="5 6">AF5678</strain>
    </source>
</reference>
<dbReference type="InterPro" id="IPR039425">
    <property type="entry name" value="RNA_pol_sigma-70-like"/>
</dbReference>
<gene>
    <name evidence="5" type="ORF">E4P47_07105</name>
</gene>
<dbReference type="Pfam" id="PF08281">
    <property type="entry name" value="Sigma70_r4_2"/>
    <property type="match status" value="1"/>
</dbReference>
<keyword evidence="4" id="KW-0804">Transcription</keyword>
<dbReference type="OrthoDB" id="1493347at2"/>
<keyword evidence="6" id="KW-1185">Reference proteome</keyword>
<dbReference type="InterPro" id="IPR000792">
    <property type="entry name" value="Tscrpt_reg_LuxR_C"/>
</dbReference>
<dbReference type="GO" id="GO:0003677">
    <property type="term" value="F:DNA binding"/>
    <property type="evidence" value="ECO:0007669"/>
    <property type="project" value="InterPro"/>
</dbReference>
<evidence type="ECO:0000313" key="5">
    <source>
        <dbReference type="EMBL" id="TFH94526.1"/>
    </source>
</evidence>
<dbReference type="PROSITE" id="PS50043">
    <property type="entry name" value="HTH_LUXR_2"/>
    <property type="match status" value="1"/>
</dbReference>
<dbReference type="InterPro" id="IPR036388">
    <property type="entry name" value="WH-like_DNA-bd_sf"/>
</dbReference>
<dbReference type="RefSeq" id="WP_018358791.1">
    <property type="nucleotide sequence ID" value="NZ_CP197400.1"/>
</dbReference>
<evidence type="ECO:0000256" key="1">
    <source>
        <dbReference type="ARBA" id="ARBA00010641"/>
    </source>
</evidence>
<dbReference type="Gene3D" id="1.10.1740.10">
    <property type="match status" value="1"/>
</dbReference>
<comment type="caution">
    <text evidence="5">The sequence shown here is derived from an EMBL/GenBank/DDBJ whole genome shotgun (WGS) entry which is preliminary data.</text>
</comment>
<sequence>MASDDKFSMNEYLFQQIYSAHFAELVRHAMRYVQKREVAEDIVQDLYTKLWDNRDSLIDVETIRSYLYRSVTNKCLNYVRDFESRVSTIDDKEIVIAQKSIDETNAKEQEDEEAQVYEQLFLSFDQLSPRAREVILYALDGYTTTEIAEQMGISYETVKTLKKRAYASIRAYLGLD</sequence>
<dbReference type="InterPro" id="IPR013249">
    <property type="entry name" value="RNA_pol_sigma70_r4_t2"/>
</dbReference>
<keyword evidence="2" id="KW-0805">Transcription regulation</keyword>
<evidence type="ECO:0000256" key="3">
    <source>
        <dbReference type="ARBA" id="ARBA00023082"/>
    </source>
</evidence>
<dbReference type="PANTHER" id="PTHR43133">
    <property type="entry name" value="RNA POLYMERASE ECF-TYPE SIGMA FACTO"/>
    <property type="match status" value="1"/>
</dbReference>
<protein>
    <submittedName>
        <fullName evidence="5">Sigma-70 family RNA polymerase sigma factor</fullName>
    </submittedName>
</protein>
<dbReference type="AlphaFoldDB" id="A0A4Y8WQ64"/>
<dbReference type="InterPro" id="IPR013324">
    <property type="entry name" value="RNA_pol_sigma_r3/r4-like"/>
</dbReference>
<dbReference type="InterPro" id="IPR007627">
    <property type="entry name" value="RNA_pol_sigma70_r2"/>
</dbReference>
<dbReference type="GO" id="GO:0006352">
    <property type="term" value="P:DNA-templated transcription initiation"/>
    <property type="evidence" value="ECO:0007669"/>
    <property type="project" value="InterPro"/>
</dbReference>
<dbReference type="EMBL" id="SPNC01000112">
    <property type="protein sequence ID" value="TFH94526.1"/>
    <property type="molecule type" value="Genomic_DNA"/>
</dbReference>
<dbReference type="SMART" id="SM00421">
    <property type="entry name" value="HTH_LUXR"/>
    <property type="match status" value="1"/>
</dbReference>
<accession>A0A4Y8WQ64</accession>
<dbReference type="SUPFAM" id="SSF88946">
    <property type="entry name" value="Sigma2 domain of RNA polymerase sigma factors"/>
    <property type="match status" value="1"/>
</dbReference>
<evidence type="ECO:0000256" key="4">
    <source>
        <dbReference type="ARBA" id="ARBA00023163"/>
    </source>
</evidence>
<dbReference type="Pfam" id="PF04542">
    <property type="entry name" value="Sigma70_r2"/>
    <property type="match status" value="1"/>
</dbReference>
<dbReference type="Proteomes" id="UP000297225">
    <property type="component" value="Unassembled WGS sequence"/>
</dbReference>
<name>A0A4Y8WQ64_9PORP</name>
<dbReference type="SUPFAM" id="SSF88659">
    <property type="entry name" value="Sigma3 and sigma4 domains of RNA polymerase sigma factors"/>
    <property type="match status" value="1"/>
</dbReference>